<dbReference type="InterPro" id="IPR016039">
    <property type="entry name" value="Thiolase-like"/>
</dbReference>
<dbReference type="InterPro" id="IPR014031">
    <property type="entry name" value="Ketoacyl_synth_C"/>
</dbReference>
<dbReference type="AlphaFoldDB" id="I0UWU8"/>
<dbReference type="InterPro" id="IPR016036">
    <property type="entry name" value="Malonyl_transacylase_ACP-bd"/>
</dbReference>
<evidence type="ECO:0000256" key="2">
    <source>
        <dbReference type="ARBA" id="ARBA00023315"/>
    </source>
</evidence>
<dbReference type="SMART" id="SM00827">
    <property type="entry name" value="PKS_AT"/>
    <property type="match status" value="1"/>
</dbReference>
<keyword evidence="6" id="KW-1185">Reference proteome</keyword>
<dbReference type="STRING" id="882086.SacxiDRAFT_0066"/>
<sequence length="638" mass="65555">SNGLTAPNGPSQQRVIRQALANARLSTGDVDVVEAHGTGTRLGDPIEAQALLATYGRDREQADPVFLGSVKSNIGHTQAAAGVAGVIKMVMAMWHGVLPRTLHVGEPTSQVDWSSGAVELLTESRPWPEVDRPRRAAVSSFGISGTNAHVILEQAPALDEPKEAGDGETIDSAPVTDTAGPLPWVLSGRTAAALRDQAQRLAAHLTARPDLAPADVACSLVRTRAALEHRAVVLGVGAAELVAGVGAVAEGRGAPGVVSGVVRQAGRVGLVFSGQGSQYAGMGRELYGAFPVFAEAFDEVCAELDPLLGFSLRDAVFADPDTDTGADSGAGADAGVDAAAGGVTGVGRGGLAWGLSAGSIDDTGVAQPALFAVEVALVRLLESFGVVPEVVAGHSLGEVTAAFVAGLWSLPQACRVVAARASLMQALPAGGAMASIAATEEEVRAHLATRVAASAGERSESTVDIAAVNGPLATVISGEAVEVSEVVGWWRDRGRRVRRLQVSHAFHSSLLDPMLEDYGRELETVVADVPAVPLVSTVTGTVLDPVTAADPGYWVRQVREPVRYADAVRTLRELDVTTVIEVGPGTTLTSLAETVLDADPMPGSPSEEAADKATSPSGGAEPPAPMRCLPSLRPDAEC</sequence>
<dbReference type="InterPro" id="IPR014043">
    <property type="entry name" value="Acyl_transferase_dom"/>
</dbReference>
<dbReference type="SMART" id="SM00825">
    <property type="entry name" value="PKS_KS"/>
    <property type="match status" value="1"/>
</dbReference>
<dbReference type="PROSITE" id="PS52004">
    <property type="entry name" value="KS3_2"/>
    <property type="match status" value="1"/>
</dbReference>
<dbReference type="Pfam" id="PF00698">
    <property type="entry name" value="Acyl_transf_1"/>
    <property type="match status" value="1"/>
</dbReference>
<accession>I0UWU8</accession>
<dbReference type="InterPro" id="IPR016035">
    <property type="entry name" value="Acyl_Trfase/lysoPLipase"/>
</dbReference>
<dbReference type="EMBL" id="JH636049">
    <property type="protein sequence ID" value="EID52351.1"/>
    <property type="molecule type" value="Genomic_DNA"/>
</dbReference>
<reference evidence="5 6" key="1">
    <citation type="submission" date="2012-01" db="EMBL/GenBank/DDBJ databases">
        <title>Improved High-Quality Draft sequence of Saccharomonospora xinjiangensis XJ-54.</title>
        <authorList>
            <consortium name="US DOE Joint Genome Institute"/>
            <person name="Lucas S."/>
            <person name="Han J."/>
            <person name="Lapidus A."/>
            <person name="Cheng J.-F."/>
            <person name="Goodwin L."/>
            <person name="Pitluck S."/>
            <person name="Peters L."/>
            <person name="Mikhailova N."/>
            <person name="Teshima H."/>
            <person name="Detter J.C."/>
            <person name="Han C."/>
            <person name="Tapia R."/>
            <person name="Land M."/>
            <person name="Hauser L."/>
            <person name="Kyrpides N."/>
            <person name="Ivanova N."/>
            <person name="Pagani I."/>
            <person name="Brambilla E.-M."/>
            <person name="Klenk H.-P."/>
            <person name="Woyke T."/>
        </authorList>
    </citation>
    <scope>NUCLEOTIDE SEQUENCE [LARGE SCALE GENOMIC DNA]</scope>
    <source>
        <strain evidence="5 6">XJ-54</strain>
    </source>
</reference>
<feature type="region of interest" description="Disordered" evidence="3">
    <location>
        <begin position="596"/>
        <end position="638"/>
    </location>
</feature>
<organism evidence="5 6">
    <name type="scientific">Saccharomonospora xinjiangensis XJ-54</name>
    <dbReference type="NCBI Taxonomy" id="882086"/>
    <lineage>
        <taxon>Bacteria</taxon>
        <taxon>Bacillati</taxon>
        <taxon>Actinomycetota</taxon>
        <taxon>Actinomycetes</taxon>
        <taxon>Pseudonocardiales</taxon>
        <taxon>Pseudonocardiaceae</taxon>
        <taxon>Saccharomonospora</taxon>
    </lineage>
</organism>
<dbReference type="Gene3D" id="3.40.366.10">
    <property type="entry name" value="Malonyl-Coenzyme A Acyl Carrier Protein, domain 2"/>
    <property type="match status" value="1"/>
</dbReference>
<evidence type="ECO:0000313" key="6">
    <source>
        <dbReference type="Proteomes" id="UP000004691"/>
    </source>
</evidence>
<dbReference type="HOGENOM" id="CLU_429354_0_0_11"/>
<evidence type="ECO:0000259" key="4">
    <source>
        <dbReference type="PROSITE" id="PS52004"/>
    </source>
</evidence>
<dbReference type="PANTHER" id="PTHR43775">
    <property type="entry name" value="FATTY ACID SYNTHASE"/>
    <property type="match status" value="1"/>
</dbReference>
<dbReference type="InterPro" id="IPR032821">
    <property type="entry name" value="PKS_assoc"/>
</dbReference>
<evidence type="ECO:0000256" key="3">
    <source>
        <dbReference type="SAM" id="MobiDB-lite"/>
    </source>
</evidence>
<dbReference type="GO" id="GO:0004312">
    <property type="term" value="F:fatty acid synthase activity"/>
    <property type="evidence" value="ECO:0007669"/>
    <property type="project" value="TreeGrafter"/>
</dbReference>
<evidence type="ECO:0000256" key="1">
    <source>
        <dbReference type="ARBA" id="ARBA00022679"/>
    </source>
</evidence>
<dbReference type="OrthoDB" id="4726421at2"/>
<proteinExistence type="predicted"/>
<dbReference type="InterPro" id="IPR020841">
    <property type="entry name" value="PKS_Beta-ketoAc_synthase_dom"/>
</dbReference>
<dbReference type="Gene3D" id="3.30.70.3290">
    <property type="match status" value="1"/>
</dbReference>
<dbReference type="CDD" id="cd00833">
    <property type="entry name" value="PKS"/>
    <property type="match status" value="1"/>
</dbReference>
<feature type="domain" description="Ketosynthase family 3 (KS3)" evidence="4">
    <location>
        <begin position="1"/>
        <end position="154"/>
    </location>
</feature>
<feature type="non-terminal residue" evidence="5">
    <location>
        <position position="1"/>
    </location>
</feature>
<name>I0UWU8_9PSEU</name>
<protein>
    <submittedName>
        <fullName evidence="5">Acyltransferase family protein</fullName>
    </submittedName>
</protein>
<dbReference type="Proteomes" id="UP000004691">
    <property type="component" value="Unassembled WGS sequence"/>
</dbReference>
<dbReference type="Pfam" id="PF02801">
    <property type="entry name" value="Ketoacyl-synt_C"/>
    <property type="match status" value="1"/>
</dbReference>
<dbReference type="Gene3D" id="3.40.47.10">
    <property type="match status" value="1"/>
</dbReference>
<evidence type="ECO:0000313" key="5">
    <source>
        <dbReference type="EMBL" id="EID52351.1"/>
    </source>
</evidence>
<dbReference type="SUPFAM" id="SSF55048">
    <property type="entry name" value="Probable ACP-binding domain of malonyl-CoA ACP transacylase"/>
    <property type="match status" value="1"/>
</dbReference>
<dbReference type="SUPFAM" id="SSF53901">
    <property type="entry name" value="Thiolase-like"/>
    <property type="match status" value="1"/>
</dbReference>
<dbReference type="Pfam" id="PF16197">
    <property type="entry name" value="KAsynt_C_assoc"/>
    <property type="match status" value="1"/>
</dbReference>
<dbReference type="SUPFAM" id="SSF52151">
    <property type="entry name" value="FabD/lysophospholipase-like"/>
    <property type="match status" value="1"/>
</dbReference>
<keyword evidence="2 5" id="KW-0012">Acyltransferase</keyword>
<keyword evidence="1 5" id="KW-0808">Transferase</keyword>
<dbReference type="eggNOG" id="COG3321">
    <property type="taxonomic scope" value="Bacteria"/>
</dbReference>
<dbReference type="InterPro" id="IPR001227">
    <property type="entry name" value="Ac_transferase_dom_sf"/>
</dbReference>
<gene>
    <name evidence="5" type="ORF">SacxiDRAFT_0066</name>
</gene>
<dbReference type="RefSeq" id="WP_006236442.1">
    <property type="nucleotide sequence ID" value="NZ_JH636049.1"/>
</dbReference>
<dbReference type="PANTHER" id="PTHR43775:SF51">
    <property type="entry name" value="INACTIVE PHENOLPHTHIOCEROL SYNTHESIS POLYKETIDE SYNTHASE TYPE I PKS1-RELATED"/>
    <property type="match status" value="1"/>
</dbReference>
<dbReference type="InterPro" id="IPR050091">
    <property type="entry name" value="PKS_NRPS_Biosynth_Enz"/>
</dbReference>
<dbReference type="GO" id="GO:0006633">
    <property type="term" value="P:fatty acid biosynthetic process"/>
    <property type="evidence" value="ECO:0007669"/>
    <property type="project" value="TreeGrafter"/>
</dbReference>
<feature type="non-terminal residue" evidence="5">
    <location>
        <position position="638"/>
    </location>
</feature>